<dbReference type="RefSeq" id="WP_073152199.1">
    <property type="nucleotide sequence ID" value="NZ_FQVL01000001.1"/>
</dbReference>
<gene>
    <name evidence="3" type="ORF">SAMN05444392_101764</name>
</gene>
<organism evidence="3 4">
    <name type="scientific">Seinonella peptonophila</name>
    <dbReference type="NCBI Taxonomy" id="112248"/>
    <lineage>
        <taxon>Bacteria</taxon>
        <taxon>Bacillati</taxon>
        <taxon>Bacillota</taxon>
        <taxon>Bacilli</taxon>
        <taxon>Bacillales</taxon>
        <taxon>Thermoactinomycetaceae</taxon>
        <taxon>Seinonella</taxon>
    </lineage>
</organism>
<name>A0A1M4U1W8_9BACL</name>
<dbReference type="PROSITE" id="PS51257">
    <property type="entry name" value="PROKAR_LIPOPROTEIN"/>
    <property type="match status" value="1"/>
</dbReference>
<dbReference type="Proteomes" id="UP000184476">
    <property type="component" value="Unassembled WGS sequence"/>
</dbReference>
<evidence type="ECO:0000256" key="2">
    <source>
        <dbReference type="SAM" id="SignalP"/>
    </source>
</evidence>
<keyword evidence="2" id="KW-0732">Signal</keyword>
<feature type="compositionally biased region" description="Polar residues" evidence="1">
    <location>
        <begin position="26"/>
        <end position="44"/>
    </location>
</feature>
<dbReference type="EMBL" id="FQVL01000001">
    <property type="protein sequence ID" value="SHE50673.1"/>
    <property type="molecule type" value="Genomic_DNA"/>
</dbReference>
<evidence type="ECO:0000313" key="3">
    <source>
        <dbReference type="EMBL" id="SHE50673.1"/>
    </source>
</evidence>
<evidence type="ECO:0008006" key="5">
    <source>
        <dbReference type="Google" id="ProtNLM"/>
    </source>
</evidence>
<dbReference type="STRING" id="112248.SAMN05444392_101764"/>
<sequence>MKNKRSILIFSLATVFILAACNNTSTHQNHTQHSNGGEQENASAHQEHGKQGQAEHMNHQKHGQEEKITVDTQWSSMIQKADQAGEIRIVIKDKQGKPIPEFKINHEKKLHLIAVSEDLSYFDHLHPEWKGNGEFIVKTQFPIGGKYRLYADFIPQGGSQVIAKHDLDIQGETKNEPLEVEKTWTKAVDGKEITLQGGSNLKANRETQLTFSLKDERTKQPITNLQQYLGAVGHVVIISDDQEQYLHVHPLEEKAQGPDAKFATTFPSKGVYKIWGQFQHQGKVITVSYVVNVVE</sequence>
<feature type="compositionally biased region" description="Basic and acidic residues" evidence="1">
    <location>
        <begin position="56"/>
        <end position="66"/>
    </location>
</feature>
<feature type="region of interest" description="Disordered" evidence="1">
    <location>
        <begin position="26"/>
        <end position="66"/>
    </location>
</feature>
<evidence type="ECO:0000313" key="4">
    <source>
        <dbReference type="Proteomes" id="UP000184476"/>
    </source>
</evidence>
<feature type="signal peptide" evidence="2">
    <location>
        <begin position="1"/>
        <end position="20"/>
    </location>
</feature>
<proteinExistence type="predicted"/>
<reference evidence="3 4" key="1">
    <citation type="submission" date="2016-11" db="EMBL/GenBank/DDBJ databases">
        <authorList>
            <person name="Jaros S."/>
            <person name="Januszkiewicz K."/>
            <person name="Wedrychowicz H."/>
        </authorList>
    </citation>
    <scope>NUCLEOTIDE SEQUENCE [LARGE SCALE GENOMIC DNA]</scope>
    <source>
        <strain evidence="3 4">DSM 44666</strain>
    </source>
</reference>
<keyword evidence="4" id="KW-1185">Reference proteome</keyword>
<feature type="chain" id="PRO_5039221452" description="YtkA-like" evidence="2">
    <location>
        <begin position="21"/>
        <end position="295"/>
    </location>
</feature>
<evidence type="ECO:0000256" key="1">
    <source>
        <dbReference type="SAM" id="MobiDB-lite"/>
    </source>
</evidence>
<protein>
    <recommendedName>
        <fullName evidence="5">YtkA-like</fullName>
    </recommendedName>
</protein>
<dbReference type="OrthoDB" id="128043at2"/>
<accession>A0A1M4U1W8</accession>
<dbReference type="AlphaFoldDB" id="A0A1M4U1W8"/>